<dbReference type="Proteomes" id="UP001062846">
    <property type="component" value="Chromosome 11"/>
</dbReference>
<comment type="caution">
    <text evidence="1">The sequence shown here is derived from an EMBL/GenBank/DDBJ whole genome shotgun (WGS) entry which is preliminary data.</text>
</comment>
<evidence type="ECO:0000313" key="2">
    <source>
        <dbReference type="Proteomes" id="UP001062846"/>
    </source>
</evidence>
<sequence length="410" mass="46642">MVVRSKLSRELIAVFLKPNAVQSFVPAMDRVARELVRKEWEPMAGREVVVYEMAKKYTFELACQLLAGIEDPEHWAGFHDRFASVLAGITSVPIDFPGTTFSKAIKDARFLRKKIGVIIKEGKSRLEKEENPSIPDLVSGYLLTPDENGKFRSVDDTAEKILGIMIGAFETTSMALTFTIKISRRASPCLSRGFQRFNFSLPTTLGALHEAAMEGIIKISTRVLDPNTQFSYRWKEWAWRGCRYDFGMEAIEIMEIAKAKGPGELLTWGDIQKMRYTWNVVCETMRLAPPAQIAFKEALTDFTFAGYTIPKGWKICWSFHSTHKDPAYFPNPEEFDPTRFEGNGPTTYTYVPFGGGNRMCLGKEYARQEILVFIYNLVKKFHRKKLIPNDRVVFKSPENGLPICLTAHET</sequence>
<name>A0ACC0LPN1_RHOML</name>
<organism evidence="1 2">
    <name type="scientific">Rhododendron molle</name>
    <name type="common">Chinese azalea</name>
    <name type="synonym">Azalea mollis</name>
    <dbReference type="NCBI Taxonomy" id="49168"/>
    <lineage>
        <taxon>Eukaryota</taxon>
        <taxon>Viridiplantae</taxon>
        <taxon>Streptophyta</taxon>
        <taxon>Embryophyta</taxon>
        <taxon>Tracheophyta</taxon>
        <taxon>Spermatophyta</taxon>
        <taxon>Magnoliopsida</taxon>
        <taxon>eudicotyledons</taxon>
        <taxon>Gunneridae</taxon>
        <taxon>Pentapetalae</taxon>
        <taxon>asterids</taxon>
        <taxon>Ericales</taxon>
        <taxon>Ericaceae</taxon>
        <taxon>Ericoideae</taxon>
        <taxon>Rhodoreae</taxon>
        <taxon>Rhododendron</taxon>
    </lineage>
</organism>
<dbReference type="EMBL" id="CM046398">
    <property type="protein sequence ID" value="KAI8530600.1"/>
    <property type="molecule type" value="Genomic_DNA"/>
</dbReference>
<gene>
    <name evidence="1" type="ORF">RHMOL_Rhmol11G0071900</name>
</gene>
<accession>A0ACC0LPN1</accession>
<protein>
    <submittedName>
        <fullName evidence="1">Uncharacterized protein</fullName>
    </submittedName>
</protein>
<proteinExistence type="predicted"/>
<reference evidence="1" key="1">
    <citation type="submission" date="2022-02" db="EMBL/GenBank/DDBJ databases">
        <title>Plant Genome Project.</title>
        <authorList>
            <person name="Zhang R.-G."/>
        </authorList>
    </citation>
    <scope>NUCLEOTIDE SEQUENCE</scope>
    <source>
        <strain evidence="1">AT1</strain>
    </source>
</reference>
<evidence type="ECO:0000313" key="1">
    <source>
        <dbReference type="EMBL" id="KAI8530600.1"/>
    </source>
</evidence>
<keyword evidence="2" id="KW-1185">Reference proteome</keyword>